<dbReference type="InterPro" id="IPR014782">
    <property type="entry name" value="Peptidase_M1_dom"/>
</dbReference>
<evidence type="ECO:0000256" key="1">
    <source>
        <dbReference type="ARBA" id="ARBA00000098"/>
    </source>
</evidence>
<dbReference type="InterPro" id="IPR027268">
    <property type="entry name" value="Peptidase_M4/M1_CTD_sf"/>
</dbReference>
<keyword evidence="18" id="KW-1185">Reference proteome</keyword>
<feature type="signal peptide" evidence="14">
    <location>
        <begin position="1"/>
        <end position="28"/>
    </location>
</feature>
<dbReference type="GO" id="GO:0006508">
    <property type="term" value="P:proteolysis"/>
    <property type="evidence" value="ECO:0007669"/>
    <property type="project" value="UniProtKB-KW"/>
</dbReference>
<protein>
    <recommendedName>
        <fullName evidence="5">Aminopeptidase N</fullName>
        <ecNumber evidence="4">3.4.11.2</ecNumber>
    </recommendedName>
    <alternativeName>
        <fullName evidence="11">Alanine aminopeptidase</fullName>
    </alternativeName>
    <alternativeName>
        <fullName evidence="12">Lysyl aminopeptidase</fullName>
    </alternativeName>
</protein>
<dbReference type="Gene3D" id="1.10.390.10">
    <property type="entry name" value="Neutral Protease Domain 2"/>
    <property type="match status" value="1"/>
</dbReference>
<dbReference type="EC" id="3.4.11.2" evidence="4"/>
<keyword evidence="8" id="KW-0378">Hydrolase</keyword>
<dbReference type="Gene3D" id="2.60.40.1730">
    <property type="entry name" value="tricorn interacting facor f3 domain"/>
    <property type="match status" value="1"/>
</dbReference>
<dbReference type="GO" id="GO:0016285">
    <property type="term" value="F:alanyl aminopeptidase activity"/>
    <property type="evidence" value="ECO:0007669"/>
    <property type="project" value="UniProtKB-EC"/>
</dbReference>
<dbReference type="EMBL" id="JAJOMB010000020">
    <property type="protein sequence ID" value="MCD5315198.1"/>
    <property type="molecule type" value="Genomic_DNA"/>
</dbReference>
<proteinExistence type="inferred from homology"/>
<dbReference type="SUPFAM" id="SSF63737">
    <property type="entry name" value="Leukotriene A4 hydrolase N-terminal domain"/>
    <property type="match status" value="1"/>
</dbReference>
<sequence>MRRVSIRTFTTSAVTATALAVGAGVAYAAGTPGDPGAGDVYFPGYGNGGYDVEHYDIRVRYQPKTDELSGTTTIVARSTQDLSSFNLDFALKVSSVRVNDRAAKFKHKNKNHELVVTPAREVFKGDPLNIVVKYADTPSKVKVNGFTNWKRTPDGALAVNEPESAWWWFPSNDHPTDKATYDVSALVPDTVQALSNGTVTVAQGELKGWDRWSWRSTTPQATYLAFLAVGKYELELDETDQGEQILNAFSTSLGQYANPAKANIRRSNEVIESQEQWFGAYPFEARGSVVVPFGWLGFALETQTRPVYDARFWRNGSAMYVVAHEQAHQWFGDSVSVGQWRDIWLNEGFASYAEWLWSEQENEGTPQELFDYAYEVIPAEDPFWDLKIGDPGPAEMFAGPVYLRGAMAVHALRMQIGDKAFRTLLKTWLKNKENSHGTTAEFIALAEKISKQDLTKLFDAWLFTSGKPELGTARPDGRSRAALPTPVKPKSWDKIRQTHADLADH</sequence>
<keyword evidence="6" id="KW-0645">Protease</keyword>
<keyword evidence="14" id="KW-0732">Signal</keyword>
<evidence type="ECO:0000259" key="16">
    <source>
        <dbReference type="Pfam" id="PF17900"/>
    </source>
</evidence>
<accession>A0A9X1NLC1</accession>
<evidence type="ECO:0000256" key="6">
    <source>
        <dbReference type="ARBA" id="ARBA00022670"/>
    </source>
</evidence>
<keyword evidence="10" id="KW-0482">Metalloprotease</keyword>
<feature type="chain" id="PRO_5040811023" description="Aminopeptidase N" evidence="14">
    <location>
        <begin position="29"/>
        <end position="505"/>
    </location>
</feature>
<organism evidence="17 18">
    <name type="scientific">Kineosporia babensis</name>
    <dbReference type="NCBI Taxonomy" id="499548"/>
    <lineage>
        <taxon>Bacteria</taxon>
        <taxon>Bacillati</taxon>
        <taxon>Actinomycetota</taxon>
        <taxon>Actinomycetes</taxon>
        <taxon>Kineosporiales</taxon>
        <taxon>Kineosporiaceae</taxon>
        <taxon>Kineosporia</taxon>
    </lineage>
</organism>
<keyword evidence="7" id="KW-0479">Metal-binding</keyword>
<dbReference type="InterPro" id="IPR042097">
    <property type="entry name" value="Aminopeptidase_N-like_N_sf"/>
</dbReference>
<dbReference type="PANTHER" id="PTHR11533:SF297">
    <property type="entry name" value="AMINOPEPTIDASE N"/>
    <property type="match status" value="1"/>
</dbReference>
<dbReference type="Pfam" id="PF01433">
    <property type="entry name" value="Peptidase_M1"/>
    <property type="match status" value="1"/>
</dbReference>
<dbReference type="Pfam" id="PF17900">
    <property type="entry name" value="Peptidase_M1_N"/>
    <property type="match status" value="1"/>
</dbReference>
<comment type="catalytic activity">
    <reaction evidence="1">
        <text>Release of an N-terminal amino acid, Xaa-|-Yaa- from a peptide, amide or arylamide. Xaa is preferably Ala, but may be most amino acids including Pro (slow action). When a terminal hydrophobic residue is followed by a prolyl residue, the two may be released as an intact Xaa-Pro dipeptide.</text>
        <dbReference type="EC" id="3.4.11.2"/>
    </reaction>
</comment>
<dbReference type="InterPro" id="IPR050344">
    <property type="entry name" value="Peptidase_M1_aminopeptidases"/>
</dbReference>
<dbReference type="PRINTS" id="PR00756">
    <property type="entry name" value="ALADIPTASE"/>
</dbReference>
<dbReference type="SUPFAM" id="SSF55486">
    <property type="entry name" value="Metalloproteases ('zincins'), catalytic domain"/>
    <property type="match status" value="1"/>
</dbReference>
<gene>
    <name evidence="17" type="ORF">LR394_30260</name>
</gene>
<evidence type="ECO:0000256" key="8">
    <source>
        <dbReference type="ARBA" id="ARBA00022801"/>
    </source>
</evidence>
<evidence type="ECO:0000256" key="11">
    <source>
        <dbReference type="ARBA" id="ARBA00029811"/>
    </source>
</evidence>
<evidence type="ECO:0000256" key="2">
    <source>
        <dbReference type="ARBA" id="ARBA00001947"/>
    </source>
</evidence>
<dbReference type="CDD" id="cd09603">
    <property type="entry name" value="M1_APN_like"/>
    <property type="match status" value="1"/>
</dbReference>
<evidence type="ECO:0000259" key="15">
    <source>
        <dbReference type="Pfam" id="PF01433"/>
    </source>
</evidence>
<dbReference type="Proteomes" id="UP001138997">
    <property type="component" value="Unassembled WGS sequence"/>
</dbReference>
<dbReference type="GO" id="GO:0008237">
    <property type="term" value="F:metallopeptidase activity"/>
    <property type="evidence" value="ECO:0007669"/>
    <property type="project" value="UniProtKB-KW"/>
</dbReference>
<evidence type="ECO:0000256" key="9">
    <source>
        <dbReference type="ARBA" id="ARBA00022833"/>
    </source>
</evidence>
<name>A0A9X1NLC1_9ACTN</name>
<evidence type="ECO:0000256" key="5">
    <source>
        <dbReference type="ARBA" id="ARBA00015611"/>
    </source>
</evidence>
<evidence type="ECO:0000313" key="18">
    <source>
        <dbReference type="Proteomes" id="UP001138997"/>
    </source>
</evidence>
<dbReference type="InterPro" id="IPR045357">
    <property type="entry name" value="Aminopeptidase_N-like_N"/>
</dbReference>
<evidence type="ECO:0000256" key="4">
    <source>
        <dbReference type="ARBA" id="ARBA00012564"/>
    </source>
</evidence>
<evidence type="ECO:0000256" key="10">
    <source>
        <dbReference type="ARBA" id="ARBA00023049"/>
    </source>
</evidence>
<feature type="domain" description="Aminopeptidase N-like N-terminal" evidence="16">
    <location>
        <begin position="53"/>
        <end position="224"/>
    </location>
</feature>
<evidence type="ECO:0000256" key="3">
    <source>
        <dbReference type="ARBA" id="ARBA00010136"/>
    </source>
</evidence>
<evidence type="ECO:0000256" key="7">
    <source>
        <dbReference type="ARBA" id="ARBA00022723"/>
    </source>
</evidence>
<dbReference type="PANTHER" id="PTHR11533">
    <property type="entry name" value="PROTEASE M1 ZINC METALLOPROTEASE"/>
    <property type="match status" value="1"/>
</dbReference>
<evidence type="ECO:0000313" key="17">
    <source>
        <dbReference type="EMBL" id="MCD5315198.1"/>
    </source>
</evidence>
<dbReference type="InterPro" id="IPR001930">
    <property type="entry name" value="Peptidase_M1"/>
</dbReference>
<evidence type="ECO:0000256" key="12">
    <source>
        <dbReference type="ARBA" id="ARBA00031533"/>
    </source>
</evidence>
<comment type="cofactor">
    <cofactor evidence="2">
        <name>Zn(2+)</name>
        <dbReference type="ChEBI" id="CHEBI:29105"/>
    </cofactor>
</comment>
<comment type="similarity">
    <text evidence="3">Belongs to the peptidase M1 family.</text>
</comment>
<dbReference type="RefSeq" id="WP_231447999.1">
    <property type="nucleotide sequence ID" value="NZ_JAJOMB010000020.1"/>
</dbReference>
<dbReference type="GO" id="GO:0008270">
    <property type="term" value="F:zinc ion binding"/>
    <property type="evidence" value="ECO:0007669"/>
    <property type="project" value="InterPro"/>
</dbReference>
<evidence type="ECO:0000256" key="14">
    <source>
        <dbReference type="SAM" id="SignalP"/>
    </source>
</evidence>
<feature type="domain" description="Peptidase M1 membrane alanine aminopeptidase" evidence="15">
    <location>
        <begin position="317"/>
        <end position="461"/>
    </location>
</feature>
<comment type="caution">
    <text evidence="17">The sequence shown here is derived from an EMBL/GenBank/DDBJ whole genome shotgun (WGS) entry which is preliminary data.</text>
</comment>
<dbReference type="AlphaFoldDB" id="A0A9X1NLC1"/>
<evidence type="ECO:0000256" key="13">
    <source>
        <dbReference type="SAM" id="MobiDB-lite"/>
    </source>
</evidence>
<reference evidence="17" key="1">
    <citation type="submission" date="2021-11" db="EMBL/GenBank/DDBJ databases">
        <title>Streptomyces corallinus and Kineosporia corallina sp. nov., two new coral-derived marine actinobacteria.</title>
        <authorList>
            <person name="Buangrab K."/>
            <person name="Sutthacheep M."/>
            <person name="Yeemin T."/>
            <person name="Harunari E."/>
            <person name="Igarashi Y."/>
            <person name="Sripreechasak P."/>
            <person name="Kanchanasin P."/>
            <person name="Tanasupawat S."/>
            <person name="Phongsopitanun W."/>
        </authorList>
    </citation>
    <scope>NUCLEOTIDE SEQUENCE</scope>
    <source>
        <strain evidence="17">JCM 31032</strain>
    </source>
</reference>
<feature type="region of interest" description="Disordered" evidence="13">
    <location>
        <begin position="471"/>
        <end position="494"/>
    </location>
</feature>
<keyword evidence="9" id="KW-0862">Zinc</keyword>